<evidence type="ECO:0000313" key="6">
    <source>
        <dbReference type="Proteomes" id="UP000694888"/>
    </source>
</evidence>
<feature type="region of interest" description="Disordered" evidence="4">
    <location>
        <begin position="424"/>
        <end position="478"/>
    </location>
</feature>
<sequence length="904" mass="99359">MDSTESKSTVAVELVPDAELSAPSNLSALSDLNETETFANDDSPGSDQDQAENDKTNDDSLGPGEEATSDSADRSQTSEVPVTEEDADEQTAEESEAVTQDVSEQEEAAESSAVTEGCADVSAESGTLPQAVEPPEEEVTGAEAGSSVAPKRQRKATAKVLEMEEVKMHPVVTPGPAKRGRKPKGKAVPKTPEPAKQAEQSASPVVDSPATPRTKTRELPNGWSMKAVQRLTGASAGKYDIYYFSPENVKCRSRTDVTNYAVKYKADLDMELFEFSMSKLQQKGLVDTDDVVLARKKSSSVPQKAEKAQALKVKPESGVKKAKGRLNNKSLFKNAKLSIAEGEGHVQAKSKGLFSKKKPVEVEDSPQKLQKLVIRMPFGSSSKGKMTKKESSQICSYFAPDEMAAEAEMVTEEIPMEDEQFTKLVGKATKRKGTSPIKGVPVKGQPGKKKKMGRPKKNANDSTENISQDTTANTSLLGSSLDASAMDTTADTSVVDPFAFPDDDDDVPEPSSMLMSSIKSSAPVQKKKVGRKPKKRGRKPKQSPAAQVEAPSESNDAEEPATDEVIPAPEIVADEAAPMVVEEEQPAAPEETPMVSPPPVVAVDTPVVKKKRGRPPKRKPETTPVPTEQETPESTLQQTADSSQLETPPAENESAEVTPKKSGVEELSWEDYQKQLGGEKEEQKPDTSPHLDDEYDDRKSLPDEDTENSISDFLALQSYIKAPKFLTADYMLSDAINMKSKYFKKSNTDNLAPLKLRRDDKWVPPRSPFCLVQESLFHDPWKLLIATIFLNKTTGRQAIPTLWKFLNRWPTPECVHSDDLEEMACLLFPIGLNYTRSKTIIRFSEEFLTKRWTYPIELHGIGKYGNDSYRIFCVNEWKQVEPTDHKLNDYHQWLSANQKQLGLS</sequence>
<dbReference type="InterPro" id="IPR045138">
    <property type="entry name" value="MeCP2/MBD4"/>
</dbReference>
<feature type="compositionally biased region" description="Basic residues" evidence="4">
    <location>
        <begin position="446"/>
        <end position="457"/>
    </location>
</feature>
<feature type="domain" description="MBD" evidence="5">
    <location>
        <begin position="209"/>
        <end position="280"/>
    </location>
</feature>
<organism evidence="6 7">
    <name type="scientific">Aplysia californica</name>
    <name type="common">California sea hare</name>
    <dbReference type="NCBI Taxonomy" id="6500"/>
    <lineage>
        <taxon>Eukaryota</taxon>
        <taxon>Metazoa</taxon>
        <taxon>Spiralia</taxon>
        <taxon>Lophotrochozoa</taxon>
        <taxon>Mollusca</taxon>
        <taxon>Gastropoda</taxon>
        <taxon>Heterobranchia</taxon>
        <taxon>Euthyneura</taxon>
        <taxon>Tectipleura</taxon>
        <taxon>Aplysiida</taxon>
        <taxon>Aplysioidea</taxon>
        <taxon>Aplysiidae</taxon>
        <taxon>Aplysia</taxon>
    </lineage>
</organism>
<feature type="compositionally biased region" description="Basic residues" evidence="4">
    <location>
        <begin position="178"/>
        <end position="187"/>
    </location>
</feature>
<comment type="subcellular location">
    <subcellularLocation>
        <location evidence="1">Nucleus</location>
    </subcellularLocation>
</comment>
<feature type="compositionally biased region" description="Basic residues" evidence="4">
    <location>
        <begin position="525"/>
        <end position="541"/>
    </location>
</feature>
<evidence type="ECO:0000256" key="2">
    <source>
        <dbReference type="ARBA" id="ARBA00022553"/>
    </source>
</evidence>
<feature type="compositionally biased region" description="Basic residues" evidence="4">
    <location>
        <begin position="608"/>
        <end position="617"/>
    </location>
</feature>
<accession>A0ABM0JEA4</accession>
<feature type="compositionally biased region" description="Polar residues" evidence="4">
    <location>
        <begin position="22"/>
        <end position="48"/>
    </location>
</feature>
<evidence type="ECO:0000256" key="1">
    <source>
        <dbReference type="ARBA" id="ARBA00004123"/>
    </source>
</evidence>
<feature type="compositionally biased region" description="Polar residues" evidence="4">
    <location>
        <begin position="460"/>
        <end position="478"/>
    </location>
</feature>
<dbReference type="InterPro" id="IPR016177">
    <property type="entry name" value="DNA-bd_dom_sf"/>
</dbReference>
<dbReference type="Gene3D" id="1.10.340.30">
    <property type="entry name" value="Hypothetical protein, domain 2"/>
    <property type="match status" value="1"/>
</dbReference>
<evidence type="ECO:0000313" key="7">
    <source>
        <dbReference type="RefSeq" id="XP_005091733.1"/>
    </source>
</evidence>
<feature type="region of interest" description="Disordered" evidence="4">
    <location>
        <begin position="494"/>
        <end position="706"/>
    </location>
</feature>
<reference evidence="7" key="1">
    <citation type="submission" date="2025-08" db="UniProtKB">
        <authorList>
            <consortium name="RefSeq"/>
        </authorList>
    </citation>
    <scope>IDENTIFICATION</scope>
</reference>
<dbReference type="InterPro" id="IPR017956">
    <property type="entry name" value="AT_hook_DNA-bd_motif"/>
</dbReference>
<dbReference type="PANTHER" id="PTHR15074">
    <property type="entry name" value="METHYL-CPG-BINDING PROTEIN"/>
    <property type="match status" value="1"/>
</dbReference>
<dbReference type="Proteomes" id="UP000694888">
    <property type="component" value="Unplaced"/>
</dbReference>
<feature type="compositionally biased region" description="Basic and acidic residues" evidence="4">
    <location>
        <begin position="671"/>
        <end position="702"/>
    </location>
</feature>
<feature type="compositionally biased region" description="Low complexity" evidence="4">
    <location>
        <begin position="575"/>
        <end position="594"/>
    </location>
</feature>
<dbReference type="Gene3D" id="3.30.890.10">
    <property type="entry name" value="Methyl-cpg-binding Protein 2, Chain A"/>
    <property type="match status" value="1"/>
</dbReference>
<dbReference type="SUPFAM" id="SSF54171">
    <property type="entry name" value="DNA-binding domain"/>
    <property type="match status" value="1"/>
</dbReference>
<dbReference type="RefSeq" id="XP_005091733.1">
    <property type="nucleotide sequence ID" value="XM_005091676.3"/>
</dbReference>
<evidence type="ECO:0000256" key="4">
    <source>
        <dbReference type="SAM" id="MobiDB-lite"/>
    </source>
</evidence>
<name>A0ABM0JEA4_APLCA</name>
<proteinExistence type="predicted"/>
<keyword evidence="2" id="KW-0597">Phosphoprotein</keyword>
<gene>
    <name evidence="7" type="primary">LOC101854474</name>
</gene>
<dbReference type="GeneID" id="101854474"/>
<dbReference type="SUPFAM" id="SSF48150">
    <property type="entry name" value="DNA-glycosylase"/>
    <property type="match status" value="1"/>
</dbReference>
<dbReference type="InterPro" id="IPR001739">
    <property type="entry name" value="Methyl_CpG_DNA-bd"/>
</dbReference>
<dbReference type="PANTHER" id="PTHR15074:SF0">
    <property type="entry name" value="METHYL-CPG-BINDING DOMAIN PROTEIN 4-LIKE PROTEIN"/>
    <property type="match status" value="1"/>
</dbReference>
<dbReference type="Pfam" id="PF01429">
    <property type="entry name" value="MBD"/>
    <property type="match status" value="1"/>
</dbReference>
<keyword evidence="6" id="KW-1185">Reference proteome</keyword>
<feature type="compositionally biased region" description="Low complexity" evidence="4">
    <location>
        <begin position="436"/>
        <end position="445"/>
    </location>
</feature>
<dbReference type="SMART" id="SM00384">
    <property type="entry name" value="AT_hook"/>
    <property type="match status" value="3"/>
</dbReference>
<feature type="compositionally biased region" description="Low complexity" evidence="4">
    <location>
        <begin position="511"/>
        <end position="524"/>
    </location>
</feature>
<evidence type="ECO:0000259" key="5">
    <source>
        <dbReference type="PROSITE" id="PS50982"/>
    </source>
</evidence>
<keyword evidence="3" id="KW-0539">Nucleus</keyword>
<protein>
    <submittedName>
        <fullName evidence="7">Neurofilament heavy polypeptide</fullName>
    </submittedName>
</protein>
<dbReference type="InterPro" id="IPR011257">
    <property type="entry name" value="DNA_glycosylase"/>
</dbReference>
<evidence type="ECO:0000256" key="3">
    <source>
        <dbReference type="ARBA" id="ARBA00023242"/>
    </source>
</evidence>
<feature type="compositionally biased region" description="Polar residues" evidence="4">
    <location>
        <begin position="634"/>
        <end position="646"/>
    </location>
</feature>
<feature type="region of interest" description="Disordered" evidence="4">
    <location>
        <begin position="1"/>
        <end position="224"/>
    </location>
</feature>
<feature type="compositionally biased region" description="Acidic residues" evidence="4">
    <location>
        <begin position="82"/>
        <end position="96"/>
    </location>
</feature>
<feature type="compositionally biased region" description="Low complexity" evidence="4">
    <location>
        <begin position="622"/>
        <end position="633"/>
    </location>
</feature>
<dbReference type="PROSITE" id="PS50982">
    <property type="entry name" value="MBD"/>
    <property type="match status" value="1"/>
</dbReference>